<name>X6NZ37_RETFI</name>
<protein>
    <submittedName>
        <fullName evidence="2">Uncharacterized protein</fullName>
    </submittedName>
</protein>
<dbReference type="EMBL" id="ASPP01005434">
    <property type="protein sequence ID" value="ETO30542.1"/>
    <property type="molecule type" value="Genomic_DNA"/>
</dbReference>
<feature type="region of interest" description="Disordered" evidence="1">
    <location>
        <begin position="1"/>
        <end position="25"/>
    </location>
</feature>
<sequence length="145" mass="16758">MPTTKNVKRVKKKNPAVATDAANSLKEQESRHPGIGCLYLSDKELNRYGLKAGDGLLDVYPHKYIEKTFIIEEIEFMGKMSAFEPFKTVFQSFEGDKFLFVWDPGQTVQKDCNFFFCYNQQTLQEQQQVVNNKTVSARRAKDYII</sequence>
<reference evidence="2 3" key="1">
    <citation type="journal article" date="2013" name="Curr. Biol.">
        <title>The Genome of the Foraminiferan Reticulomyxa filosa.</title>
        <authorList>
            <person name="Glockner G."/>
            <person name="Hulsmann N."/>
            <person name="Schleicher M."/>
            <person name="Noegel A.A."/>
            <person name="Eichinger L."/>
            <person name="Gallinger C."/>
            <person name="Pawlowski J."/>
            <person name="Sierra R."/>
            <person name="Euteneuer U."/>
            <person name="Pillet L."/>
            <person name="Moustafa A."/>
            <person name="Platzer M."/>
            <person name="Groth M."/>
            <person name="Szafranski K."/>
            <person name="Schliwa M."/>
        </authorList>
    </citation>
    <scope>NUCLEOTIDE SEQUENCE [LARGE SCALE GENOMIC DNA]</scope>
</reference>
<evidence type="ECO:0000313" key="2">
    <source>
        <dbReference type="EMBL" id="ETO30542.1"/>
    </source>
</evidence>
<dbReference type="AlphaFoldDB" id="X6NZ37"/>
<feature type="compositionally biased region" description="Basic residues" evidence="1">
    <location>
        <begin position="1"/>
        <end position="14"/>
    </location>
</feature>
<dbReference type="Proteomes" id="UP000023152">
    <property type="component" value="Unassembled WGS sequence"/>
</dbReference>
<evidence type="ECO:0000313" key="3">
    <source>
        <dbReference type="Proteomes" id="UP000023152"/>
    </source>
</evidence>
<gene>
    <name evidence="2" type="ORF">RFI_06581</name>
</gene>
<accession>X6NZ37</accession>
<comment type="caution">
    <text evidence="2">The sequence shown here is derived from an EMBL/GenBank/DDBJ whole genome shotgun (WGS) entry which is preliminary data.</text>
</comment>
<proteinExistence type="predicted"/>
<keyword evidence="3" id="KW-1185">Reference proteome</keyword>
<evidence type="ECO:0000256" key="1">
    <source>
        <dbReference type="SAM" id="MobiDB-lite"/>
    </source>
</evidence>
<organism evidence="2 3">
    <name type="scientific">Reticulomyxa filosa</name>
    <dbReference type="NCBI Taxonomy" id="46433"/>
    <lineage>
        <taxon>Eukaryota</taxon>
        <taxon>Sar</taxon>
        <taxon>Rhizaria</taxon>
        <taxon>Retaria</taxon>
        <taxon>Foraminifera</taxon>
        <taxon>Monothalamids</taxon>
        <taxon>Reticulomyxidae</taxon>
        <taxon>Reticulomyxa</taxon>
    </lineage>
</organism>